<feature type="transmembrane region" description="Helical" evidence="2">
    <location>
        <begin position="90"/>
        <end position="113"/>
    </location>
</feature>
<keyword evidence="4" id="KW-1185">Reference proteome</keyword>
<dbReference type="EMBL" id="KZ819312">
    <property type="protein sequence ID" value="PWN94504.1"/>
    <property type="molecule type" value="Genomic_DNA"/>
</dbReference>
<proteinExistence type="predicted"/>
<sequence>MSFHDPHRRLKLTLLLSTILHLCLLIAAGGIALNLIIADFEYHWGSKKYGDEGDTYPYLVLIIPFWLCFLFSLPQIALLAWLLRRKPSKLMATLLAVSTFLLFFLTLLGAALMQANYPLVYDNLRDRCNSLRAYGTGSADRLASDLCPIVRKAKPYANRQYALVALAWIAVAVASFMLGLVGLVGWRFRKAGVKMESDSAHAGIIERGDAPATQTHNIAASTPADTSPEGEASCPIHAADASAHGSTSVHAAGVASKQSTISPAPAPALAHALEQSEPSTHVHVKASLEAAPHEGGAQLPAYTVDAPAHHGVATLDAPAHHGVS</sequence>
<feature type="transmembrane region" description="Helical" evidence="2">
    <location>
        <begin position="58"/>
        <end position="83"/>
    </location>
</feature>
<evidence type="ECO:0000313" key="3">
    <source>
        <dbReference type="EMBL" id="PWN94504.1"/>
    </source>
</evidence>
<dbReference type="RefSeq" id="XP_025594783.1">
    <property type="nucleotide sequence ID" value="XM_025741237.1"/>
</dbReference>
<keyword evidence="2" id="KW-1133">Transmembrane helix</keyword>
<keyword evidence="2" id="KW-0812">Transmembrane</keyword>
<dbReference type="AlphaFoldDB" id="A0A316Z0G0"/>
<keyword evidence="2" id="KW-0472">Membrane</keyword>
<protein>
    <submittedName>
        <fullName evidence="3">Uncharacterized protein</fullName>
    </submittedName>
</protein>
<name>A0A316Z0G0_9BASI</name>
<feature type="transmembrane region" description="Helical" evidence="2">
    <location>
        <begin position="12"/>
        <end position="38"/>
    </location>
</feature>
<dbReference type="GeneID" id="37268781"/>
<dbReference type="Proteomes" id="UP000245946">
    <property type="component" value="Unassembled WGS sequence"/>
</dbReference>
<feature type="region of interest" description="Disordered" evidence="1">
    <location>
        <begin position="247"/>
        <end position="266"/>
    </location>
</feature>
<feature type="transmembrane region" description="Helical" evidence="2">
    <location>
        <begin position="161"/>
        <end position="186"/>
    </location>
</feature>
<organism evidence="3 4">
    <name type="scientific">Tilletiopsis washingtonensis</name>
    <dbReference type="NCBI Taxonomy" id="58919"/>
    <lineage>
        <taxon>Eukaryota</taxon>
        <taxon>Fungi</taxon>
        <taxon>Dikarya</taxon>
        <taxon>Basidiomycota</taxon>
        <taxon>Ustilaginomycotina</taxon>
        <taxon>Exobasidiomycetes</taxon>
        <taxon>Entylomatales</taxon>
        <taxon>Entylomatales incertae sedis</taxon>
        <taxon>Tilletiopsis</taxon>
    </lineage>
</organism>
<evidence type="ECO:0000256" key="2">
    <source>
        <dbReference type="SAM" id="Phobius"/>
    </source>
</evidence>
<gene>
    <name evidence="3" type="ORF">FA09DRAFT_326982</name>
</gene>
<accession>A0A316Z0G0</accession>
<reference evidence="3 4" key="1">
    <citation type="journal article" date="2018" name="Mol. Biol. Evol.">
        <title>Broad Genomic Sampling Reveals a Smut Pathogenic Ancestry of the Fungal Clade Ustilaginomycotina.</title>
        <authorList>
            <person name="Kijpornyongpan T."/>
            <person name="Mondo S.J."/>
            <person name="Barry K."/>
            <person name="Sandor L."/>
            <person name="Lee J."/>
            <person name="Lipzen A."/>
            <person name="Pangilinan J."/>
            <person name="LaButti K."/>
            <person name="Hainaut M."/>
            <person name="Henrissat B."/>
            <person name="Grigoriev I.V."/>
            <person name="Spatafora J.W."/>
            <person name="Aime M.C."/>
        </authorList>
    </citation>
    <scope>NUCLEOTIDE SEQUENCE [LARGE SCALE GENOMIC DNA]</scope>
    <source>
        <strain evidence="3 4">MCA 4186</strain>
    </source>
</reference>
<evidence type="ECO:0000256" key="1">
    <source>
        <dbReference type="SAM" id="MobiDB-lite"/>
    </source>
</evidence>
<evidence type="ECO:0000313" key="4">
    <source>
        <dbReference type="Proteomes" id="UP000245946"/>
    </source>
</evidence>